<reference evidence="3" key="1">
    <citation type="submission" date="2020-07" db="EMBL/GenBank/DDBJ databases">
        <title>Methanobacterium. sp. MethCan genome.</title>
        <authorList>
            <person name="Postec A."/>
            <person name="Quemeneur M."/>
        </authorList>
    </citation>
    <scope>NUCLEOTIDE SEQUENCE</scope>
    <source>
        <strain evidence="3">MethCAN</strain>
    </source>
</reference>
<dbReference type="PANTHER" id="PTHR42956:SF1">
    <property type="entry name" value="NITROGENASE IRON-MOLYBDENUM COFACTOR BIOSYNTHESIS PROTEIN NIFE"/>
    <property type="match status" value="1"/>
</dbReference>
<organism evidence="3 4">
    <name type="scientific">Methanobacterium alkalithermotolerans</name>
    <dbReference type="NCBI Taxonomy" id="2731220"/>
    <lineage>
        <taxon>Archaea</taxon>
        <taxon>Methanobacteriati</taxon>
        <taxon>Methanobacteriota</taxon>
        <taxon>Methanomada group</taxon>
        <taxon>Methanobacteria</taxon>
        <taxon>Methanobacteriales</taxon>
        <taxon>Methanobacteriaceae</taxon>
        <taxon>Methanobacterium</taxon>
    </lineage>
</organism>
<proteinExistence type="predicted"/>
<accession>A0A8T8K5T9</accession>
<evidence type="ECO:0000313" key="4">
    <source>
        <dbReference type="Proteomes" id="UP000681041"/>
    </source>
</evidence>
<gene>
    <name evidence="3" type="ORF">HYG87_01345</name>
</gene>
<dbReference type="RefSeq" id="WP_211533447.1">
    <property type="nucleotide sequence ID" value="NZ_CP058560.1"/>
</dbReference>
<dbReference type="Pfam" id="PF00148">
    <property type="entry name" value="Oxidored_nitro"/>
    <property type="match status" value="1"/>
</dbReference>
<evidence type="ECO:0000259" key="2">
    <source>
        <dbReference type="Pfam" id="PF00148"/>
    </source>
</evidence>
<dbReference type="SUPFAM" id="SSF53807">
    <property type="entry name" value="Helical backbone' metal receptor"/>
    <property type="match status" value="1"/>
</dbReference>
<dbReference type="GO" id="GO:0016491">
    <property type="term" value="F:oxidoreductase activity"/>
    <property type="evidence" value="ECO:0007669"/>
    <property type="project" value="InterPro"/>
</dbReference>
<evidence type="ECO:0000256" key="1">
    <source>
        <dbReference type="SAM" id="MobiDB-lite"/>
    </source>
</evidence>
<dbReference type="Proteomes" id="UP000681041">
    <property type="component" value="Chromosome"/>
</dbReference>
<name>A0A8T8K5T9_9EURY</name>
<dbReference type="OrthoDB" id="61861at2157"/>
<feature type="compositionally biased region" description="Basic and acidic residues" evidence="1">
    <location>
        <begin position="1"/>
        <end position="16"/>
    </location>
</feature>
<protein>
    <submittedName>
        <fullName evidence="3">Nitrogenase</fullName>
    </submittedName>
</protein>
<dbReference type="GeneID" id="64819367"/>
<dbReference type="AlphaFoldDB" id="A0A8T8K5T9"/>
<sequence length="512" mass="57673">MPPKEYDPDHKIDLDKNTCPNREQRANGTNVYYGKATQLIEDAKAGKTKCFDRELQQTSGCVLNFYLTVRVSTIRDAAIIYHGPLGCSSSSLGYREIFRSVPPELGRPEKFELNWITTNLQQSDVVYGASEKLKNAVLEAQKRYDPKAIFILTTCTSGVIGEDIEGAVNEIQPEVKAKIVPVHCEGVRSRLVQTGYDAFWHGVLKYLVKKPEKKQKDLVNVASMLSYTWQDRLEIKRLLGKVGLRVNFIPEFASVQQLEELSEAAVTAPLCPTYTDYLSRGLEQEFGVPYFLYPSPVGIKNTEEWLRQIGKHTGKEEEIEALIKEENKVWAPKLKAIRKKLLNYKGNGEKLEVLGSLGQGRLLSQIPYFDELGLSSSAALTQDFDNLILEDIENVVKETGDFDILVNTFQAAEQGHITRNRDPDITLTCPFQGGAYKREKSVTRLHALRGDPDPWSTQSGYAGAIAFGEFILQSLENKAFESTMKEKTADSYKDSWYDQPNPLKYVNTESSK</sequence>
<dbReference type="EMBL" id="CP058560">
    <property type="protein sequence ID" value="QUH22503.1"/>
    <property type="molecule type" value="Genomic_DNA"/>
</dbReference>
<dbReference type="PANTHER" id="PTHR42956">
    <property type="entry name" value="NITROGENASE IRON-MOLYBDENUM COFACTOR BIOSYNTHESIS PROTEIN NIFE"/>
    <property type="match status" value="1"/>
</dbReference>
<feature type="region of interest" description="Disordered" evidence="1">
    <location>
        <begin position="1"/>
        <end position="20"/>
    </location>
</feature>
<dbReference type="KEGG" id="meme:HYG87_01345"/>
<dbReference type="InterPro" id="IPR049939">
    <property type="entry name" value="NifE-like"/>
</dbReference>
<evidence type="ECO:0000313" key="3">
    <source>
        <dbReference type="EMBL" id="QUH22503.1"/>
    </source>
</evidence>
<keyword evidence="4" id="KW-1185">Reference proteome</keyword>
<feature type="domain" description="Nitrogenase/oxidoreductase component 1" evidence="2">
    <location>
        <begin position="71"/>
        <end position="472"/>
    </location>
</feature>
<dbReference type="Gene3D" id="3.40.50.1980">
    <property type="entry name" value="Nitrogenase molybdenum iron protein domain"/>
    <property type="match status" value="3"/>
</dbReference>
<dbReference type="InterPro" id="IPR000510">
    <property type="entry name" value="Nase/OxRdtase_comp1"/>
</dbReference>